<dbReference type="Proteomes" id="UP001150538">
    <property type="component" value="Unassembled WGS sequence"/>
</dbReference>
<keyword evidence="5" id="KW-0694">RNA-binding</keyword>
<comment type="caution">
    <text evidence="8">The sequence shown here is derived from an EMBL/GenBank/DDBJ whole genome shotgun (WGS) entry which is preliminary data.</text>
</comment>
<name>A0A9W7ZN59_9FUNG</name>
<dbReference type="InterPro" id="IPR016068">
    <property type="entry name" value="Translin_N"/>
</dbReference>
<keyword evidence="7" id="KW-0539">Nucleus</keyword>
<dbReference type="OrthoDB" id="829at2759"/>
<gene>
    <name evidence="8" type="primary">tsn1</name>
    <name evidence="8" type="ORF">H4219_005744</name>
</gene>
<evidence type="ECO:0000256" key="5">
    <source>
        <dbReference type="ARBA" id="ARBA00022884"/>
    </source>
</evidence>
<evidence type="ECO:0000313" key="9">
    <source>
        <dbReference type="Proteomes" id="UP001150538"/>
    </source>
</evidence>
<dbReference type="InterPro" id="IPR036081">
    <property type="entry name" value="Translin_sf"/>
</dbReference>
<organism evidence="8 9">
    <name type="scientific">Mycoemilia scoparia</name>
    <dbReference type="NCBI Taxonomy" id="417184"/>
    <lineage>
        <taxon>Eukaryota</taxon>
        <taxon>Fungi</taxon>
        <taxon>Fungi incertae sedis</taxon>
        <taxon>Zoopagomycota</taxon>
        <taxon>Kickxellomycotina</taxon>
        <taxon>Kickxellomycetes</taxon>
        <taxon>Kickxellales</taxon>
        <taxon>Kickxellaceae</taxon>
        <taxon>Mycoemilia</taxon>
    </lineage>
</organism>
<keyword evidence="9" id="KW-1185">Reference proteome</keyword>
<dbReference type="CDD" id="cd14819">
    <property type="entry name" value="Translin"/>
    <property type="match status" value="1"/>
</dbReference>
<keyword evidence="6" id="KW-0238">DNA-binding</keyword>
<evidence type="ECO:0000256" key="7">
    <source>
        <dbReference type="ARBA" id="ARBA00023242"/>
    </source>
</evidence>
<dbReference type="GO" id="GO:0003697">
    <property type="term" value="F:single-stranded DNA binding"/>
    <property type="evidence" value="ECO:0007669"/>
    <property type="project" value="InterPro"/>
</dbReference>
<proteinExistence type="inferred from homology"/>
<dbReference type="InterPro" id="IPR002848">
    <property type="entry name" value="Translin_fam"/>
</dbReference>
<dbReference type="GO" id="GO:0005737">
    <property type="term" value="C:cytoplasm"/>
    <property type="evidence" value="ECO:0007669"/>
    <property type="project" value="UniProtKB-SubCell"/>
</dbReference>
<evidence type="ECO:0000256" key="6">
    <source>
        <dbReference type="ARBA" id="ARBA00023125"/>
    </source>
</evidence>
<dbReference type="GO" id="GO:0016070">
    <property type="term" value="P:RNA metabolic process"/>
    <property type="evidence" value="ECO:0007669"/>
    <property type="project" value="InterPro"/>
</dbReference>
<evidence type="ECO:0000256" key="3">
    <source>
        <dbReference type="ARBA" id="ARBA00005902"/>
    </source>
</evidence>
<evidence type="ECO:0000313" key="8">
    <source>
        <dbReference type="EMBL" id="KAJ1912054.1"/>
    </source>
</evidence>
<dbReference type="InterPro" id="IPR016069">
    <property type="entry name" value="Translin_C"/>
</dbReference>
<dbReference type="InterPro" id="IPR033956">
    <property type="entry name" value="Translin"/>
</dbReference>
<evidence type="ECO:0000256" key="1">
    <source>
        <dbReference type="ARBA" id="ARBA00004123"/>
    </source>
</evidence>
<dbReference type="Gene3D" id="1.20.58.200">
    <property type="entry name" value="Translin, domain 2"/>
    <property type="match status" value="1"/>
</dbReference>
<evidence type="ECO:0000256" key="4">
    <source>
        <dbReference type="ARBA" id="ARBA00022490"/>
    </source>
</evidence>
<accession>A0A9W7ZN59</accession>
<dbReference type="Pfam" id="PF01997">
    <property type="entry name" value="Translin"/>
    <property type="match status" value="1"/>
</dbReference>
<dbReference type="PANTHER" id="PTHR10741">
    <property type="entry name" value="TRANSLIN AND TRANSLIN ASSOCIATED PROTEIN X"/>
    <property type="match status" value="1"/>
</dbReference>
<dbReference type="GO" id="GO:0005634">
    <property type="term" value="C:nucleus"/>
    <property type="evidence" value="ECO:0007669"/>
    <property type="project" value="UniProtKB-SubCell"/>
</dbReference>
<dbReference type="AlphaFoldDB" id="A0A9W7ZN59"/>
<keyword evidence="4" id="KW-0963">Cytoplasm</keyword>
<dbReference type="EMBL" id="JANBPU010000383">
    <property type="protein sequence ID" value="KAJ1912054.1"/>
    <property type="molecule type" value="Genomic_DNA"/>
</dbReference>
<sequence>MDDQIFEKIQKKFDQDTELRESLKKIVNELEQALTVTKVKLQKIHSIKSTEFPELVKSLEPNFATIREKLAPLKALELDVLYRLSGIWFHAMQVTSFVVALTVYLDRGELAGVDDVEKYLGVKVTVDNNPISEFRMSIEEYILGLLSLPNELSRLAINSVTAGNFELPKQISTFVNNLNMAFQQLNLKNDSLRRNFDAIKYDVKKIEEVIYDISVRSLGKRKDVPDSAN</sequence>
<comment type="similarity">
    <text evidence="3">Belongs to the translin family.</text>
</comment>
<evidence type="ECO:0000256" key="2">
    <source>
        <dbReference type="ARBA" id="ARBA00004496"/>
    </source>
</evidence>
<reference evidence="8" key="1">
    <citation type="submission" date="2022-07" db="EMBL/GenBank/DDBJ databases">
        <title>Phylogenomic reconstructions and comparative analyses of Kickxellomycotina fungi.</title>
        <authorList>
            <person name="Reynolds N.K."/>
            <person name="Stajich J.E."/>
            <person name="Barry K."/>
            <person name="Grigoriev I.V."/>
            <person name="Crous P."/>
            <person name="Smith M.E."/>
        </authorList>
    </citation>
    <scope>NUCLEOTIDE SEQUENCE</scope>
    <source>
        <strain evidence="8">NBRC 100468</strain>
    </source>
</reference>
<dbReference type="SUPFAM" id="SSF74784">
    <property type="entry name" value="Translin"/>
    <property type="match status" value="1"/>
</dbReference>
<dbReference type="GO" id="GO:0043565">
    <property type="term" value="F:sequence-specific DNA binding"/>
    <property type="evidence" value="ECO:0007669"/>
    <property type="project" value="InterPro"/>
</dbReference>
<protein>
    <submittedName>
        <fullName evidence="8">Translin-1</fullName>
    </submittedName>
</protein>
<dbReference type="Gene3D" id="1.20.58.190">
    <property type="entry name" value="Translin, domain 1"/>
    <property type="match status" value="1"/>
</dbReference>
<comment type="subcellular location">
    <subcellularLocation>
        <location evidence="2">Cytoplasm</location>
    </subcellularLocation>
    <subcellularLocation>
        <location evidence="1">Nucleus</location>
    </subcellularLocation>
</comment>
<dbReference type="GO" id="GO:0003723">
    <property type="term" value="F:RNA binding"/>
    <property type="evidence" value="ECO:0007669"/>
    <property type="project" value="UniProtKB-KW"/>
</dbReference>
<dbReference type="FunFam" id="1.20.58.200:FF:000002">
    <property type="entry name" value="Putative translin"/>
    <property type="match status" value="1"/>
</dbReference>